<dbReference type="RefSeq" id="WP_301224866.1">
    <property type="nucleotide sequence ID" value="NZ_JAROCG010000001.1"/>
</dbReference>
<dbReference type="SUPFAM" id="SSF52172">
    <property type="entry name" value="CheY-like"/>
    <property type="match status" value="1"/>
</dbReference>
<dbReference type="PIRSF" id="PIRSF036625">
    <property type="entry name" value="GAF_ANTAR"/>
    <property type="match status" value="1"/>
</dbReference>
<keyword evidence="4" id="KW-0804">Transcription</keyword>
<evidence type="ECO:0000256" key="1">
    <source>
        <dbReference type="ARBA" id="ARBA00022679"/>
    </source>
</evidence>
<evidence type="ECO:0000256" key="3">
    <source>
        <dbReference type="ARBA" id="ARBA00023015"/>
    </source>
</evidence>
<keyword evidence="3" id="KW-0805">Transcription regulation</keyword>
<name>A0ABT8JXX2_9MICC</name>
<keyword evidence="1" id="KW-0808">Transferase</keyword>
<evidence type="ECO:0000256" key="4">
    <source>
        <dbReference type="ARBA" id="ARBA00023163"/>
    </source>
</evidence>
<keyword evidence="7" id="KW-1185">Reference proteome</keyword>
<keyword evidence="2" id="KW-0418">Kinase</keyword>
<dbReference type="Gene3D" id="3.30.450.40">
    <property type="match status" value="1"/>
</dbReference>
<protein>
    <submittedName>
        <fullName evidence="6">GAF and ANTAR domain-containing protein</fullName>
    </submittedName>
</protein>
<evidence type="ECO:0000256" key="2">
    <source>
        <dbReference type="ARBA" id="ARBA00022777"/>
    </source>
</evidence>
<dbReference type="SUPFAM" id="SSF55781">
    <property type="entry name" value="GAF domain-like"/>
    <property type="match status" value="1"/>
</dbReference>
<sequence>MADDQILGEVSLPGMLQDMVLESSDVNEFLDGLAKLAADAMSSEDKEMFCGVTLLRPRSKGSVASSSEQARLMDEVQYQFDDGPCIRAAREGQVYVVADFRSESRFGDYTGAIINHGVRSALGVPIPLDGLAAAGLDLYSTRPNAFDEAVIAAAVDLAREASKSLRMAVRVAHLADTGEQLRAAMNSRTTIDVAAGIIMGQNRCSHDTAMTILKAASSGRNVKLADIAAAVVTSIGQQLPETHFDA</sequence>
<evidence type="ECO:0000313" key="6">
    <source>
        <dbReference type="EMBL" id="MDN4610008.1"/>
    </source>
</evidence>
<dbReference type="Proteomes" id="UP001174209">
    <property type="component" value="Unassembled WGS sequence"/>
</dbReference>
<dbReference type="PROSITE" id="PS50921">
    <property type="entry name" value="ANTAR"/>
    <property type="match status" value="1"/>
</dbReference>
<organism evidence="6 7">
    <name type="scientific">Arthrobacter burdickii</name>
    <dbReference type="NCBI Taxonomy" id="3035920"/>
    <lineage>
        <taxon>Bacteria</taxon>
        <taxon>Bacillati</taxon>
        <taxon>Actinomycetota</taxon>
        <taxon>Actinomycetes</taxon>
        <taxon>Micrococcales</taxon>
        <taxon>Micrococcaceae</taxon>
        <taxon>Arthrobacter</taxon>
    </lineage>
</organism>
<dbReference type="InterPro" id="IPR011006">
    <property type="entry name" value="CheY-like_superfamily"/>
</dbReference>
<dbReference type="EMBL" id="JAROCG010000001">
    <property type="protein sequence ID" value="MDN4610008.1"/>
    <property type="molecule type" value="Genomic_DNA"/>
</dbReference>
<proteinExistence type="predicted"/>
<evidence type="ECO:0000259" key="5">
    <source>
        <dbReference type="PROSITE" id="PS50921"/>
    </source>
</evidence>
<accession>A0ABT8JXX2</accession>
<dbReference type="Pfam" id="PF03861">
    <property type="entry name" value="ANTAR"/>
    <property type="match status" value="1"/>
</dbReference>
<dbReference type="SMART" id="SM01012">
    <property type="entry name" value="ANTAR"/>
    <property type="match status" value="1"/>
</dbReference>
<dbReference type="InterPro" id="IPR005561">
    <property type="entry name" value="ANTAR"/>
</dbReference>
<dbReference type="InterPro" id="IPR012074">
    <property type="entry name" value="GAF_ANTAR"/>
</dbReference>
<reference evidence="6" key="1">
    <citation type="submission" date="2023-06" db="EMBL/GenBank/DDBJ databases">
        <title>MT1 and MT2 Draft Genomes of Novel Species.</title>
        <authorList>
            <person name="Venkateswaran K."/>
        </authorList>
    </citation>
    <scope>NUCLEOTIDE SEQUENCE</scope>
    <source>
        <strain evidence="6">IIF3SC-B10</strain>
    </source>
</reference>
<dbReference type="Pfam" id="PF13185">
    <property type="entry name" value="GAF_2"/>
    <property type="match status" value="1"/>
</dbReference>
<comment type="caution">
    <text evidence="6">The sequence shown here is derived from an EMBL/GenBank/DDBJ whole genome shotgun (WGS) entry which is preliminary data.</text>
</comment>
<dbReference type="InterPro" id="IPR003018">
    <property type="entry name" value="GAF"/>
</dbReference>
<dbReference type="InterPro" id="IPR029016">
    <property type="entry name" value="GAF-like_dom_sf"/>
</dbReference>
<dbReference type="Gene3D" id="1.10.10.10">
    <property type="entry name" value="Winged helix-like DNA-binding domain superfamily/Winged helix DNA-binding domain"/>
    <property type="match status" value="1"/>
</dbReference>
<evidence type="ECO:0000313" key="7">
    <source>
        <dbReference type="Proteomes" id="UP001174209"/>
    </source>
</evidence>
<feature type="domain" description="ANTAR" evidence="5">
    <location>
        <begin position="171"/>
        <end position="232"/>
    </location>
</feature>
<dbReference type="InterPro" id="IPR036388">
    <property type="entry name" value="WH-like_DNA-bd_sf"/>
</dbReference>
<gene>
    <name evidence="6" type="ORF">P5G52_03925</name>
</gene>